<dbReference type="EMBL" id="JAQIIO010000001">
    <property type="protein sequence ID" value="MDA5092610.1"/>
    <property type="molecule type" value="Genomic_DNA"/>
</dbReference>
<proteinExistence type="predicted"/>
<comment type="caution">
    <text evidence="1">The sequence shown here is derived from an EMBL/GenBank/DDBJ whole genome shotgun (WGS) entry which is preliminary data.</text>
</comment>
<name>A0ABT4VWJ1_9RHOB</name>
<keyword evidence="2" id="KW-1185">Reference proteome</keyword>
<sequence>MSDARKAEIPTGDQSEQALQRLKMRGFHALLGHPNAPDHTGPRIRTVVKPSIKALLRHLPSSKHNDIAGWYIFTKVLKYRRPEIEPKAGAAILIAHIATAASVLKYE</sequence>
<reference evidence="1 2" key="1">
    <citation type="submission" date="2023-01" db="EMBL/GenBank/DDBJ databases">
        <authorList>
            <person name="Yoon J.-W."/>
        </authorList>
    </citation>
    <scope>NUCLEOTIDE SEQUENCE [LARGE SCALE GENOMIC DNA]</scope>
    <source>
        <strain evidence="1 2">KMU-50</strain>
    </source>
</reference>
<dbReference type="RefSeq" id="WP_271052107.1">
    <property type="nucleotide sequence ID" value="NZ_JAQIIO010000001.1"/>
</dbReference>
<evidence type="ECO:0000313" key="2">
    <source>
        <dbReference type="Proteomes" id="UP001528040"/>
    </source>
</evidence>
<gene>
    <name evidence="1" type="ORF">O2N63_00715</name>
</gene>
<accession>A0ABT4VWJ1</accession>
<protein>
    <submittedName>
        <fullName evidence="1">Uncharacterized protein</fullName>
    </submittedName>
</protein>
<organism evidence="1 2">
    <name type="scientific">Aliiroseovarius salicola</name>
    <dbReference type="NCBI Taxonomy" id="3009082"/>
    <lineage>
        <taxon>Bacteria</taxon>
        <taxon>Pseudomonadati</taxon>
        <taxon>Pseudomonadota</taxon>
        <taxon>Alphaproteobacteria</taxon>
        <taxon>Rhodobacterales</taxon>
        <taxon>Paracoccaceae</taxon>
        <taxon>Aliiroseovarius</taxon>
    </lineage>
</organism>
<dbReference type="Proteomes" id="UP001528040">
    <property type="component" value="Unassembled WGS sequence"/>
</dbReference>
<evidence type="ECO:0000313" key="1">
    <source>
        <dbReference type="EMBL" id="MDA5092610.1"/>
    </source>
</evidence>